<dbReference type="KEGG" id="ccp:CHC_T00005022001"/>
<feature type="region of interest" description="Disordered" evidence="1">
    <location>
        <begin position="204"/>
        <end position="230"/>
    </location>
</feature>
<evidence type="ECO:0000313" key="3">
    <source>
        <dbReference type="Proteomes" id="UP000012073"/>
    </source>
</evidence>
<dbReference type="AlphaFoldDB" id="R7QEV0"/>
<gene>
    <name evidence="2" type="ORF">CHC_T00005022001</name>
</gene>
<proteinExistence type="predicted"/>
<name>R7QEV0_CHOCR</name>
<dbReference type="Gramene" id="CDF36604">
    <property type="protein sequence ID" value="CDF36604"/>
    <property type="gene ID" value="CHC_T00005022001"/>
</dbReference>
<protein>
    <submittedName>
        <fullName evidence="2">Uncharacterized protein</fullName>
    </submittedName>
</protein>
<dbReference type="EMBL" id="HG001792">
    <property type="protein sequence ID" value="CDF36604.1"/>
    <property type="molecule type" value="Genomic_DNA"/>
</dbReference>
<accession>R7QEV0</accession>
<dbReference type="RefSeq" id="XP_005716423.1">
    <property type="nucleotide sequence ID" value="XM_005716366.1"/>
</dbReference>
<evidence type="ECO:0000256" key="1">
    <source>
        <dbReference type="SAM" id="MobiDB-lite"/>
    </source>
</evidence>
<evidence type="ECO:0000313" key="2">
    <source>
        <dbReference type="EMBL" id="CDF36604.1"/>
    </source>
</evidence>
<reference evidence="3" key="1">
    <citation type="journal article" date="2013" name="Proc. Natl. Acad. Sci. U.S.A.">
        <title>Genome structure and metabolic features in the red seaweed Chondrus crispus shed light on evolution of the Archaeplastida.</title>
        <authorList>
            <person name="Collen J."/>
            <person name="Porcel B."/>
            <person name="Carre W."/>
            <person name="Ball S.G."/>
            <person name="Chaparro C."/>
            <person name="Tonon T."/>
            <person name="Barbeyron T."/>
            <person name="Michel G."/>
            <person name="Noel B."/>
            <person name="Valentin K."/>
            <person name="Elias M."/>
            <person name="Artiguenave F."/>
            <person name="Arun A."/>
            <person name="Aury J.M."/>
            <person name="Barbosa-Neto J.F."/>
            <person name="Bothwell J.H."/>
            <person name="Bouget F.Y."/>
            <person name="Brillet L."/>
            <person name="Cabello-Hurtado F."/>
            <person name="Capella-Gutierrez S."/>
            <person name="Charrier B."/>
            <person name="Cladiere L."/>
            <person name="Cock J.M."/>
            <person name="Coelho S.M."/>
            <person name="Colleoni C."/>
            <person name="Czjzek M."/>
            <person name="Da Silva C."/>
            <person name="Delage L."/>
            <person name="Denoeud F."/>
            <person name="Deschamps P."/>
            <person name="Dittami S.M."/>
            <person name="Gabaldon T."/>
            <person name="Gachon C.M."/>
            <person name="Groisillier A."/>
            <person name="Herve C."/>
            <person name="Jabbari K."/>
            <person name="Katinka M."/>
            <person name="Kloareg B."/>
            <person name="Kowalczyk N."/>
            <person name="Labadie K."/>
            <person name="Leblanc C."/>
            <person name="Lopez P.J."/>
            <person name="McLachlan D.H."/>
            <person name="Meslet-Cladiere L."/>
            <person name="Moustafa A."/>
            <person name="Nehr Z."/>
            <person name="Nyvall Collen P."/>
            <person name="Panaud O."/>
            <person name="Partensky F."/>
            <person name="Poulain J."/>
            <person name="Rensing S.A."/>
            <person name="Rousvoal S."/>
            <person name="Samson G."/>
            <person name="Symeonidi A."/>
            <person name="Weissenbach J."/>
            <person name="Zambounis A."/>
            <person name="Wincker P."/>
            <person name="Boyen C."/>
        </authorList>
    </citation>
    <scope>NUCLEOTIDE SEQUENCE [LARGE SCALE GENOMIC DNA]</scope>
    <source>
        <strain evidence="3">cv. Stackhouse</strain>
    </source>
</reference>
<feature type="compositionally biased region" description="Basic and acidic residues" evidence="1">
    <location>
        <begin position="221"/>
        <end position="230"/>
    </location>
</feature>
<organism evidence="2 3">
    <name type="scientific">Chondrus crispus</name>
    <name type="common">Carrageen Irish moss</name>
    <name type="synonym">Polymorpha crispa</name>
    <dbReference type="NCBI Taxonomy" id="2769"/>
    <lineage>
        <taxon>Eukaryota</taxon>
        <taxon>Rhodophyta</taxon>
        <taxon>Florideophyceae</taxon>
        <taxon>Rhodymeniophycidae</taxon>
        <taxon>Gigartinales</taxon>
        <taxon>Gigartinaceae</taxon>
        <taxon>Chondrus</taxon>
    </lineage>
</organism>
<keyword evidence="3" id="KW-1185">Reference proteome</keyword>
<sequence length="230" mass="23738">MQQAQYCMSINMTMAVIFIATTQNYFNKSRTLTSYATLLTMYLPTMLPSNLSVTSSTSGAMFCGGTVGSSKLASPGSVNSLPLSVPASYATRKPAALGTNAPLRVLNRLRLLICTIQSGEGAIIASAVRNGFAQLTDTRSVVALPASVGPSAATTECVPLPRSARAAASIPVLLPVSAIASTSGDAKPRTVSSDTRLECVTAVSGAKSSPEEGMRVPNTAGDKKLMNVTS</sequence>
<dbReference type="Proteomes" id="UP000012073">
    <property type="component" value="Unassembled WGS sequence"/>
</dbReference>
<dbReference type="GeneID" id="17324152"/>